<dbReference type="Pfam" id="PF01435">
    <property type="entry name" value="Peptidase_M48"/>
    <property type="match status" value="1"/>
</dbReference>
<evidence type="ECO:0000256" key="2">
    <source>
        <dbReference type="ARBA" id="ARBA00022475"/>
    </source>
</evidence>
<evidence type="ECO:0000256" key="12">
    <source>
        <dbReference type="SAM" id="Phobius"/>
    </source>
</evidence>
<evidence type="ECO:0000256" key="3">
    <source>
        <dbReference type="ARBA" id="ARBA00022670"/>
    </source>
</evidence>
<keyword evidence="10 12" id="KW-0472">Membrane</keyword>
<feature type="transmembrane region" description="Helical" evidence="12">
    <location>
        <begin position="253"/>
        <end position="273"/>
    </location>
</feature>
<dbReference type="RefSeq" id="WP_334579425.1">
    <property type="nucleotide sequence ID" value="NZ_JBEZVE010000047.1"/>
</dbReference>
<organism evidence="14 15">
    <name type="scientific">Streptomyces sp. 900129855</name>
    <dbReference type="NCBI Taxonomy" id="3155129"/>
    <lineage>
        <taxon>Bacteria</taxon>
        <taxon>Bacillati</taxon>
        <taxon>Actinomycetota</taxon>
        <taxon>Actinomycetes</taxon>
        <taxon>Kitasatosporales</taxon>
        <taxon>Streptomycetaceae</taxon>
        <taxon>Streptomyces</taxon>
    </lineage>
</organism>
<dbReference type="GO" id="GO:0008237">
    <property type="term" value="F:metallopeptidase activity"/>
    <property type="evidence" value="ECO:0007669"/>
    <property type="project" value="UniProtKB-KW"/>
</dbReference>
<evidence type="ECO:0000256" key="4">
    <source>
        <dbReference type="ARBA" id="ARBA00022692"/>
    </source>
</evidence>
<keyword evidence="15" id="KW-1185">Reference proteome</keyword>
<evidence type="ECO:0000256" key="6">
    <source>
        <dbReference type="ARBA" id="ARBA00022801"/>
    </source>
</evidence>
<reference evidence="14 15" key="1">
    <citation type="submission" date="2024-06" db="EMBL/GenBank/DDBJ databases">
        <title>The Natural Products Discovery Center: Release of the First 8490 Sequenced Strains for Exploring Actinobacteria Biosynthetic Diversity.</title>
        <authorList>
            <person name="Kalkreuter E."/>
            <person name="Kautsar S.A."/>
            <person name="Yang D."/>
            <person name="Bader C.D."/>
            <person name="Teijaro C.N."/>
            <person name="Fluegel L."/>
            <person name="Davis C.M."/>
            <person name="Simpson J.R."/>
            <person name="Lauterbach L."/>
            <person name="Steele A.D."/>
            <person name="Gui C."/>
            <person name="Meng S."/>
            <person name="Li G."/>
            <person name="Viehrig K."/>
            <person name="Ye F."/>
            <person name="Su P."/>
            <person name="Kiefer A.F."/>
            <person name="Nichols A."/>
            <person name="Cepeda A.J."/>
            <person name="Yan W."/>
            <person name="Fan B."/>
            <person name="Jiang Y."/>
            <person name="Adhikari A."/>
            <person name="Zheng C.-J."/>
            <person name="Schuster L."/>
            <person name="Cowan T.M."/>
            <person name="Smanski M.J."/>
            <person name="Chevrette M.G."/>
            <person name="De Carvalho L.P.S."/>
            <person name="Shen B."/>
        </authorList>
    </citation>
    <scope>NUCLEOTIDE SEQUENCE [LARGE SCALE GENOMIC DNA]</scope>
    <source>
        <strain evidence="14 15">NPDC033843</strain>
    </source>
</reference>
<dbReference type="Proteomes" id="UP001550739">
    <property type="component" value="Unassembled WGS sequence"/>
</dbReference>
<name>A0ABV2ZYK7_9ACTN</name>
<keyword evidence="2" id="KW-1003">Cell membrane</keyword>
<protein>
    <submittedName>
        <fullName evidence="14">M48 family metalloprotease</fullName>
        <ecNumber evidence="14">3.4.24.-</ecNumber>
    </submittedName>
</protein>
<gene>
    <name evidence="14" type="ORF">AB0E89_45190</name>
</gene>
<accession>A0ABV2ZYK7</accession>
<evidence type="ECO:0000256" key="11">
    <source>
        <dbReference type="RuleBase" id="RU003983"/>
    </source>
</evidence>
<comment type="caution">
    <text evidence="14">The sequence shown here is derived from an EMBL/GenBank/DDBJ whole genome shotgun (WGS) entry which is preliminary data.</text>
</comment>
<comment type="subcellular location">
    <subcellularLocation>
        <location evidence="1">Cell membrane</location>
        <topology evidence="1">Multi-pass membrane protein</topology>
    </subcellularLocation>
</comment>
<evidence type="ECO:0000256" key="9">
    <source>
        <dbReference type="ARBA" id="ARBA00023049"/>
    </source>
</evidence>
<dbReference type="InterPro" id="IPR001915">
    <property type="entry name" value="Peptidase_M48"/>
</dbReference>
<evidence type="ECO:0000313" key="14">
    <source>
        <dbReference type="EMBL" id="MEU3787631.1"/>
    </source>
</evidence>
<dbReference type="EMBL" id="JBEZVE010000047">
    <property type="protein sequence ID" value="MEU3787631.1"/>
    <property type="molecule type" value="Genomic_DNA"/>
</dbReference>
<feature type="transmembrane region" description="Helical" evidence="12">
    <location>
        <begin position="81"/>
        <end position="104"/>
    </location>
</feature>
<sequence length="431" mass="46705">MSVGTQERTRPCPQCGAGIGGDERFTVWCAACDWNVDPAGPRKEPGRLERMRRALARRHGEKLLAEVVSGETLRARRDTPALLAAVIALAVHGVTVALAAGGIWCIVRGWGGLLMLPGLFLLLLTWPLRPRLPRLPDNVPVLYRVDAPALFALVDEVAEAAGTRGVDAVVADDTVNASVQTYGLRGRRMLVLGLPCWEILTPQEQVALLGHELGHYCNGDVRHHLVLGNAYASLTTWWYYFAPVEHPDTAMEVILDLLLTVPRSLVTGVLLLLDRLTLRAARRSEYLADRTAARIGSTEAAVGLLDRALVVDSAEGVLLREANRAALTGPHGSRSAADRADELWEQLTAHMASIPESEYERQRRVGALRGHSVDATHPPTHLRRASLLAGDPMPGAVVTDTGRHRRIATELAAARRLIGARIIRDGPSSGA</sequence>
<dbReference type="CDD" id="cd07328">
    <property type="entry name" value="M48_Ste24p_like"/>
    <property type="match status" value="1"/>
</dbReference>
<evidence type="ECO:0000256" key="8">
    <source>
        <dbReference type="ARBA" id="ARBA00022989"/>
    </source>
</evidence>
<keyword evidence="6 11" id="KW-0378">Hydrolase</keyword>
<dbReference type="Gene3D" id="3.30.2010.10">
    <property type="entry name" value="Metalloproteases ('zincins'), catalytic domain"/>
    <property type="match status" value="1"/>
</dbReference>
<keyword evidence="3 11" id="KW-0645">Protease</keyword>
<keyword evidence="8 12" id="KW-1133">Transmembrane helix</keyword>
<evidence type="ECO:0000256" key="7">
    <source>
        <dbReference type="ARBA" id="ARBA00022833"/>
    </source>
</evidence>
<proteinExistence type="inferred from homology"/>
<keyword evidence="9 11" id="KW-0482">Metalloprotease</keyword>
<dbReference type="InterPro" id="IPR050083">
    <property type="entry name" value="HtpX_protease"/>
</dbReference>
<comment type="similarity">
    <text evidence="11">Belongs to the peptidase M48 family.</text>
</comment>
<feature type="domain" description="Peptidase M48" evidence="13">
    <location>
        <begin position="152"/>
        <end position="387"/>
    </location>
</feature>
<evidence type="ECO:0000313" key="15">
    <source>
        <dbReference type="Proteomes" id="UP001550739"/>
    </source>
</evidence>
<keyword evidence="7 11" id="KW-0862">Zinc</keyword>
<feature type="transmembrane region" description="Helical" evidence="12">
    <location>
        <begin position="225"/>
        <end position="241"/>
    </location>
</feature>
<comment type="cofactor">
    <cofactor evidence="11">
        <name>Zn(2+)</name>
        <dbReference type="ChEBI" id="CHEBI:29105"/>
    </cofactor>
    <text evidence="11">Binds 1 zinc ion per subunit.</text>
</comment>
<keyword evidence="4 12" id="KW-0812">Transmembrane</keyword>
<dbReference type="PANTHER" id="PTHR43221">
    <property type="entry name" value="PROTEASE HTPX"/>
    <property type="match status" value="1"/>
</dbReference>
<dbReference type="EC" id="3.4.24.-" evidence="14"/>
<evidence type="ECO:0000259" key="13">
    <source>
        <dbReference type="Pfam" id="PF01435"/>
    </source>
</evidence>
<evidence type="ECO:0000256" key="10">
    <source>
        <dbReference type="ARBA" id="ARBA00023136"/>
    </source>
</evidence>
<feature type="transmembrane region" description="Helical" evidence="12">
    <location>
        <begin position="110"/>
        <end position="128"/>
    </location>
</feature>
<evidence type="ECO:0000256" key="1">
    <source>
        <dbReference type="ARBA" id="ARBA00004651"/>
    </source>
</evidence>
<keyword evidence="5" id="KW-0479">Metal-binding</keyword>
<dbReference type="PANTHER" id="PTHR43221:SF1">
    <property type="entry name" value="PROTEASE HTPX"/>
    <property type="match status" value="1"/>
</dbReference>
<evidence type="ECO:0000256" key="5">
    <source>
        <dbReference type="ARBA" id="ARBA00022723"/>
    </source>
</evidence>